<dbReference type="AlphaFoldDB" id="A0A0L6VG25"/>
<dbReference type="Proteomes" id="UP000037035">
    <property type="component" value="Unassembled WGS sequence"/>
</dbReference>
<gene>
    <name evidence="2" type="ORF">VP01_1808g2</name>
</gene>
<feature type="region of interest" description="Disordered" evidence="1">
    <location>
        <begin position="1"/>
        <end position="36"/>
    </location>
</feature>
<evidence type="ECO:0000313" key="3">
    <source>
        <dbReference type="Proteomes" id="UP000037035"/>
    </source>
</evidence>
<dbReference type="VEuPathDB" id="FungiDB:VP01_1808g2"/>
<organism evidence="2 3">
    <name type="scientific">Puccinia sorghi</name>
    <dbReference type="NCBI Taxonomy" id="27349"/>
    <lineage>
        <taxon>Eukaryota</taxon>
        <taxon>Fungi</taxon>
        <taxon>Dikarya</taxon>
        <taxon>Basidiomycota</taxon>
        <taxon>Pucciniomycotina</taxon>
        <taxon>Pucciniomycetes</taxon>
        <taxon>Pucciniales</taxon>
        <taxon>Pucciniaceae</taxon>
        <taxon>Puccinia</taxon>
    </lineage>
</organism>
<keyword evidence="3" id="KW-1185">Reference proteome</keyword>
<protein>
    <submittedName>
        <fullName evidence="2">Uncharacterized protein</fullName>
    </submittedName>
</protein>
<comment type="caution">
    <text evidence="2">The sequence shown here is derived from an EMBL/GenBank/DDBJ whole genome shotgun (WGS) entry which is preliminary data.</text>
</comment>
<dbReference type="EMBL" id="LAVV01006624">
    <property type="protein sequence ID" value="KNZ59055.1"/>
    <property type="molecule type" value="Genomic_DNA"/>
</dbReference>
<name>A0A0L6VG25_9BASI</name>
<proteinExistence type="predicted"/>
<accession>A0A0L6VG25</accession>
<reference evidence="2 3" key="1">
    <citation type="submission" date="2015-08" db="EMBL/GenBank/DDBJ databases">
        <title>Next Generation Sequencing and Analysis of the Genome of Puccinia sorghi L Schw, the Causal Agent of Maize Common Rust.</title>
        <authorList>
            <person name="Rochi L."/>
            <person name="Burguener G."/>
            <person name="Darino M."/>
            <person name="Turjanski A."/>
            <person name="Kreff E."/>
            <person name="Dieguez M.J."/>
            <person name="Sacco F."/>
        </authorList>
    </citation>
    <scope>NUCLEOTIDE SEQUENCE [LARGE SCALE GENOMIC DNA]</scope>
    <source>
        <strain evidence="2 3">RO10H11247</strain>
    </source>
</reference>
<sequence>MKKPATLGSSKKTPVKQRARSATPSSASKKSPLQMVKKDHPAGFEHTKEAFYVHIKVLWGLIKQRAVPQSPPPEQVASFYQRFSSSDEIQSAIARGPNMIPMETIQTLKQAKEQRSKLGKHMMHLSDFNIRYVQTSMSQLGLWCWMPNLDEQPDSLYNEAHRICAIKTFRQLTSAGAYKYMNLTIIMFTTPSPK</sequence>
<feature type="compositionally biased region" description="Low complexity" evidence="1">
    <location>
        <begin position="20"/>
        <end position="32"/>
    </location>
</feature>
<evidence type="ECO:0000256" key="1">
    <source>
        <dbReference type="SAM" id="MobiDB-lite"/>
    </source>
</evidence>
<evidence type="ECO:0000313" key="2">
    <source>
        <dbReference type="EMBL" id="KNZ59055.1"/>
    </source>
</evidence>
<dbReference type="OrthoDB" id="2506650at2759"/>